<feature type="compositionally biased region" description="Polar residues" evidence="1">
    <location>
        <begin position="56"/>
        <end position="75"/>
    </location>
</feature>
<dbReference type="InterPro" id="IPR011333">
    <property type="entry name" value="SKP1/BTB/POZ_sf"/>
</dbReference>
<sequence length="211" mass="24593">MSSQIQQLKGEYEEQIERKEIIEKEKVYPSSALQLLALQQRNRSSSPRKPIGQKINEITGSSSRSKSPTKKQQQQWSKTLDYLQPQCRLEGCSASILVEDVRFLVCKHQLSHSSDFFRALFLKSHALPMEGVRHLREDEYLIQVSSLRHPPQPLQFQWFLEATVPSPMLRDISDDLLETCMRLCKRFAARGLEMRCTKFIKKMNCSFLKFI</sequence>
<evidence type="ECO:0008006" key="4">
    <source>
        <dbReference type="Google" id="ProtNLM"/>
    </source>
</evidence>
<evidence type="ECO:0000256" key="1">
    <source>
        <dbReference type="SAM" id="MobiDB-lite"/>
    </source>
</evidence>
<dbReference type="EMBL" id="JABEBT010000021">
    <property type="protein sequence ID" value="KAF7637304.1"/>
    <property type="molecule type" value="Genomic_DNA"/>
</dbReference>
<dbReference type="Proteomes" id="UP000605970">
    <property type="component" value="Unassembled WGS sequence"/>
</dbReference>
<protein>
    <recommendedName>
        <fullName evidence="4">BTB domain-containing protein</fullName>
    </recommendedName>
</protein>
<gene>
    <name evidence="2" type="ORF">Mgra_00003271</name>
</gene>
<proteinExistence type="predicted"/>
<organism evidence="2 3">
    <name type="scientific">Meloidogyne graminicola</name>
    <dbReference type="NCBI Taxonomy" id="189291"/>
    <lineage>
        <taxon>Eukaryota</taxon>
        <taxon>Metazoa</taxon>
        <taxon>Ecdysozoa</taxon>
        <taxon>Nematoda</taxon>
        <taxon>Chromadorea</taxon>
        <taxon>Rhabditida</taxon>
        <taxon>Tylenchina</taxon>
        <taxon>Tylenchomorpha</taxon>
        <taxon>Tylenchoidea</taxon>
        <taxon>Meloidogynidae</taxon>
        <taxon>Meloidogyninae</taxon>
        <taxon>Meloidogyne</taxon>
    </lineage>
</organism>
<comment type="caution">
    <text evidence="2">The sequence shown here is derived from an EMBL/GenBank/DDBJ whole genome shotgun (WGS) entry which is preliminary data.</text>
</comment>
<name>A0A8S9ZW41_9BILA</name>
<dbReference type="AlphaFoldDB" id="A0A8S9ZW41"/>
<dbReference type="Gene3D" id="3.30.710.10">
    <property type="entry name" value="Potassium Channel Kv1.1, Chain A"/>
    <property type="match status" value="1"/>
</dbReference>
<evidence type="ECO:0000313" key="2">
    <source>
        <dbReference type="EMBL" id="KAF7637304.1"/>
    </source>
</evidence>
<feature type="region of interest" description="Disordered" evidence="1">
    <location>
        <begin position="39"/>
        <end position="75"/>
    </location>
</feature>
<keyword evidence="3" id="KW-1185">Reference proteome</keyword>
<dbReference type="OrthoDB" id="5863975at2759"/>
<evidence type="ECO:0000313" key="3">
    <source>
        <dbReference type="Proteomes" id="UP000605970"/>
    </source>
</evidence>
<dbReference type="SUPFAM" id="SSF54695">
    <property type="entry name" value="POZ domain"/>
    <property type="match status" value="1"/>
</dbReference>
<reference evidence="2" key="1">
    <citation type="journal article" date="2020" name="Ecol. Evol.">
        <title>Genome structure and content of the rice root-knot nematode (Meloidogyne graminicola).</title>
        <authorList>
            <person name="Phan N.T."/>
            <person name="Danchin E.G.J."/>
            <person name="Klopp C."/>
            <person name="Perfus-Barbeoch L."/>
            <person name="Kozlowski D.K."/>
            <person name="Koutsovoulos G.D."/>
            <person name="Lopez-Roques C."/>
            <person name="Bouchez O."/>
            <person name="Zahm M."/>
            <person name="Besnard G."/>
            <person name="Bellafiore S."/>
        </authorList>
    </citation>
    <scope>NUCLEOTIDE SEQUENCE</scope>
    <source>
        <strain evidence="2">VN-18</strain>
    </source>
</reference>
<accession>A0A8S9ZW41</accession>